<keyword evidence="7 11" id="KW-0418">Kinase</keyword>
<dbReference type="PANTHER" id="PTHR21087">
    <property type="entry name" value="SHIKIMATE KINASE"/>
    <property type="match status" value="1"/>
</dbReference>
<comment type="subunit">
    <text evidence="11">Monomer.</text>
</comment>
<evidence type="ECO:0000256" key="1">
    <source>
        <dbReference type="ARBA" id="ARBA00004842"/>
    </source>
</evidence>
<comment type="caution">
    <text evidence="12">The sequence shown here is derived from an EMBL/GenBank/DDBJ whole genome shotgun (WGS) entry which is preliminary data.</text>
</comment>
<evidence type="ECO:0000256" key="4">
    <source>
        <dbReference type="ARBA" id="ARBA00022605"/>
    </source>
</evidence>
<keyword evidence="6 11" id="KW-0547">Nucleotide-binding</keyword>
<evidence type="ECO:0000313" key="12">
    <source>
        <dbReference type="EMBL" id="MCB5409322.1"/>
    </source>
</evidence>
<dbReference type="InterPro" id="IPR023000">
    <property type="entry name" value="Shikimate_kinase_CS"/>
</dbReference>
<feature type="binding site" evidence="11">
    <location>
        <position position="61"/>
    </location>
    <ligand>
        <name>substrate</name>
    </ligand>
</feature>
<name>A0ABS8CIT8_9RHOB</name>
<dbReference type="RefSeq" id="WP_226934214.1">
    <property type="nucleotide sequence ID" value="NZ_JACDXX010000003.1"/>
</dbReference>
<comment type="function">
    <text evidence="11">Catalyzes the specific phosphorylation of the 3-hydroxyl group of shikimic acid using ATP as a cosubstrate.</text>
</comment>
<comment type="subcellular location">
    <subcellularLocation>
        <location evidence="11">Cytoplasm</location>
    </subcellularLocation>
</comment>
<dbReference type="InterPro" id="IPR027417">
    <property type="entry name" value="P-loop_NTPase"/>
</dbReference>
<dbReference type="InterPro" id="IPR000623">
    <property type="entry name" value="Shikimate_kinase/TSH1"/>
</dbReference>
<dbReference type="Pfam" id="PF01202">
    <property type="entry name" value="SKI"/>
    <property type="match status" value="1"/>
</dbReference>
<evidence type="ECO:0000256" key="10">
    <source>
        <dbReference type="ARBA" id="ARBA00048567"/>
    </source>
</evidence>
<dbReference type="EC" id="2.7.1.71" evidence="3 11"/>
<keyword evidence="4 11" id="KW-0028">Amino-acid biosynthesis</keyword>
<dbReference type="HAMAP" id="MF_00109">
    <property type="entry name" value="Shikimate_kinase"/>
    <property type="match status" value="1"/>
</dbReference>
<evidence type="ECO:0000313" key="13">
    <source>
        <dbReference type="Proteomes" id="UP001198571"/>
    </source>
</evidence>
<dbReference type="CDD" id="cd00464">
    <property type="entry name" value="SK"/>
    <property type="match status" value="1"/>
</dbReference>
<dbReference type="Gene3D" id="3.40.50.300">
    <property type="entry name" value="P-loop containing nucleotide triphosphate hydrolases"/>
    <property type="match status" value="1"/>
</dbReference>
<keyword evidence="11" id="KW-0479">Metal-binding</keyword>
<comment type="caution">
    <text evidence="11">Lacks conserved residue(s) required for the propagation of feature annotation.</text>
</comment>
<dbReference type="GO" id="GO:0004765">
    <property type="term" value="F:shikimate kinase activity"/>
    <property type="evidence" value="ECO:0007669"/>
    <property type="project" value="UniProtKB-EC"/>
</dbReference>
<dbReference type="SUPFAM" id="SSF52540">
    <property type="entry name" value="P-loop containing nucleoside triphosphate hydrolases"/>
    <property type="match status" value="1"/>
</dbReference>
<dbReference type="Proteomes" id="UP001198571">
    <property type="component" value="Unassembled WGS sequence"/>
</dbReference>
<comment type="pathway">
    <text evidence="1 11">Metabolic intermediate biosynthesis; chorismate biosynthesis; chorismate from D-erythrose 4-phosphate and phosphoenolpyruvate: step 5/7.</text>
</comment>
<keyword evidence="11" id="KW-0963">Cytoplasm</keyword>
<sequence length="180" mass="20216">MYRLHKTVALVGMMGAGKSAVGTALARHLKVPFVDSDDEIVKAADRSIAEIFQRDGEAFFRDREFEVIGRLLREKPAVLSTGGGAFLAARNREQISSHGISVWLRADPAVLWQRVRHKTTRPLLHTADPRRTLYELCEQREPFYALADLVVDSDAVYSIEDMAVRVIEALKTRPDVLEEA</sequence>
<organism evidence="12 13">
    <name type="scientific">Pseudogemmobacter faecipullorum</name>
    <dbReference type="NCBI Taxonomy" id="2755041"/>
    <lineage>
        <taxon>Bacteria</taxon>
        <taxon>Pseudomonadati</taxon>
        <taxon>Pseudomonadota</taxon>
        <taxon>Alphaproteobacteria</taxon>
        <taxon>Rhodobacterales</taxon>
        <taxon>Paracoccaceae</taxon>
        <taxon>Pseudogemmobacter</taxon>
    </lineage>
</organism>
<comment type="similarity">
    <text evidence="2 11">Belongs to the shikimate kinase family.</text>
</comment>
<keyword evidence="5 11" id="KW-0808">Transferase</keyword>
<gene>
    <name evidence="11" type="primary">aroK</name>
    <name evidence="12" type="ORF">H0485_04770</name>
</gene>
<proteinExistence type="inferred from homology"/>
<evidence type="ECO:0000256" key="9">
    <source>
        <dbReference type="ARBA" id="ARBA00023141"/>
    </source>
</evidence>
<protein>
    <recommendedName>
        <fullName evidence="3 11">Shikimate kinase</fullName>
        <shortName evidence="11">SK</shortName>
        <ecNumber evidence="3 11">2.7.1.71</ecNumber>
    </recommendedName>
</protein>
<accession>A0ABS8CIT8</accession>
<evidence type="ECO:0000256" key="11">
    <source>
        <dbReference type="HAMAP-Rule" id="MF_00109"/>
    </source>
</evidence>
<dbReference type="PANTHER" id="PTHR21087:SF16">
    <property type="entry name" value="SHIKIMATE KINASE 1, CHLOROPLASTIC"/>
    <property type="match status" value="1"/>
</dbReference>
<feature type="binding site" evidence="11">
    <location>
        <position position="121"/>
    </location>
    <ligand>
        <name>ATP</name>
        <dbReference type="ChEBI" id="CHEBI:30616"/>
    </ligand>
</feature>
<comment type="cofactor">
    <cofactor evidence="11">
        <name>Mg(2+)</name>
        <dbReference type="ChEBI" id="CHEBI:18420"/>
    </cofactor>
    <text evidence="11">Binds 1 Mg(2+) ion per subunit.</text>
</comment>
<keyword evidence="9 11" id="KW-0057">Aromatic amino acid biosynthesis</keyword>
<evidence type="ECO:0000256" key="5">
    <source>
        <dbReference type="ARBA" id="ARBA00022679"/>
    </source>
</evidence>
<dbReference type="PROSITE" id="PS01128">
    <property type="entry name" value="SHIKIMATE_KINASE"/>
    <property type="match status" value="1"/>
</dbReference>
<evidence type="ECO:0000256" key="3">
    <source>
        <dbReference type="ARBA" id="ARBA00012154"/>
    </source>
</evidence>
<keyword evidence="8 11" id="KW-0067">ATP-binding</keyword>
<feature type="binding site" evidence="11">
    <location>
        <position position="37"/>
    </location>
    <ligand>
        <name>substrate</name>
    </ligand>
</feature>
<keyword evidence="11" id="KW-0460">Magnesium</keyword>
<keyword evidence="13" id="KW-1185">Reference proteome</keyword>
<dbReference type="InterPro" id="IPR031322">
    <property type="entry name" value="Shikimate/glucono_kinase"/>
</dbReference>
<reference evidence="12 13" key="1">
    <citation type="submission" date="2020-07" db="EMBL/GenBank/DDBJ databases">
        <title>Pseudogemmobacter sp. nov., isolated from poultry manure in Taiwan.</title>
        <authorList>
            <person name="Lin S.-Y."/>
            <person name="Tang Y.-S."/>
            <person name="Young C.-C."/>
        </authorList>
    </citation>
    <scope>NUCLEOTIDE SEQUENCE [LARGE SCALE GENOMIC DNA]</scope>
    <source>
        <strain evidence="12 13">CC-YST710</strain>
    </source>
</reference>
<evidence type="ECO:0000256" key="7">
    <source>
        <dbReference type="ARBA" id="ARBA00022777"/>
    </source>
</evidence>
<feature type="binding site" evidence="11">
    <location>
        <position position="83"/>
    </location>
    <ligand>
        <name>substrate</name>
    </ligand>
</feature>
<dbReference type="NCBIfam" id="NF010552">
    <property type="entry name" value="PRK13946.1"/>
    <property type="match status" value="1"/>
</dbReference>
<evidence type="ECO:0000256" key="2">
    <source>
        <dbReference type="ARBA" id="ARBA00006997"/>
    </source>
</evidence>
<dbReference type="EMBL" id="JACDXX010000003">
    <property type="protein sequence ID" value="MCB5409322.1"/>
    <property type="molecule type" value="Genomic_DNA"/>
</dbReference>
<feature type="binding site" evidence="11">
    <location>
        <position position="140"/>
    </location>
    <ligand>
        <name>substrate</name>
    </ligand>
</feature>
<dbReference type="PRINTS" id="PR01100">
    <property type="entry name" value="SHIKIMTKNASE"/>
</dbReference>
<evidence type="ECO:0000256" key="8">
    <source>
        <dbReference type="ARBA" id="ARBA00022840"/>
    </source>
</evidence>
<comment type="catalytic activity">
    <reaction evidence="10 11">
        <text>shikimate + ATP = 3-phosphoshikimate + ADP + H(+)</text>
        <dbReference type="Rhea" id="RHEA:13121"/>
        <dbReference type="ChEBI" id="CHEBI:15378"/>
        <dbReference type="ChEBI" id="CHEBI:30616"/>
        <dbReference type="ChEBI" id="CHEBI:36208"/>
        <dbReference type="ChEBI" id="CHEBI:145989"/>
        <dbReference type="ChEBI" id="CHEBI:456216"/>
        <dbReference type="EC" id="2.7.1.71"/>
    </reaction>
</comment>
<feature type="binding site" evidence="11">
    <location>
        <position position="19"/>
    </location>
    <ligand>
        <name>Mg(2+)</name>
        <dbReference type="ChEBI" id="CHEBI:18420"/>
    </ligand>
</feature>
<feature type="binding site" evidence="11">
    <location>
        <begin position="15"/>
        <end position="20"/>
    </location>
    <ligand>
        <name>ATP</name>
        <dbReference type="ChEBI" id="CHEBI:30616"/>
    </ligand>
</feature>
<evidence type="ECO:0000256" key="6">
    <source>
        <dbReference type="ARBA" id="ARBA00022741"/>
    </source>
</evidence>